<evidence type="ECO:0000259" key="3">
    <source>
        <dbReference type="PROSITE" id="PS50086"/>
    </source>
</evidence>
<dbReference type="FunFam" id="1.10.472.80:FF:000038">
    <property type="entry name" value="TBC1 domain family member 5"/>
    <property type="match status" value="1"/>
</dbReference>
<dbReference type="Gene3D" id="1.10.8.270">
    <property type="entry name" value="putative rabgap domain of human tbc1 domain family member 14 like domains"/>
    <property type="match status" value="1"/>
</dbReference>
<accession>A0A2X0M6R0</accession>
<feature type="region of interest" description="Disordered" evidence="2">
    <location>
        <begin position="802"/>
        <end position="835"/>
    </location>
</feature>
<evidence type="ECO:0000313" key="4">
    <source>
        <dbReference type="EMBL" id="SGY46414.1"/>
    </source>
</evidence>
<evidence type="ECO:0000256" key="1">
    <source>
        <dbReference type="ARBA" id="ARBA00022468"/>
    </source>
</evidence>
<dbReference type="Proteomes" id="UP000249464">
    <property type="component" value="Unassembled WGS sequence"/>
</dbReference>
<feature type="region of interest" description="Disordered" evidence="2">
    <location>
        <begin position="1"/>
        <end position="26"/>
    </location>
</feature>
<dbReference type="PROSITE" id="PS50086">
    <property type="entry name" value="TBC_RABGAP"/>
    <property type="match status" value="1"/>
</dbReference>
<sequence length="852" mass="91772">MVSSPDISAKEPAYRGDDSTNTNDHERPSAATLLSQWHSFFSDPFLSPHTLKQSSLSGKITTLRSLHWRYLFFLLPTPAPLGPSSIPSSTWTSYERMLQHARSEYSSLRSTYLRSPDGKWCSDYLSLASIESPKPPVPPKFTANGHSSVASGRMTKVQVDQNNPLAIDEGNPWTSWFEDLELRRVIRQDVSRTFPEIPYFHSSQVQDQMTDLLFIFVKSFASDTGYRQGMHELVALVLWVVDCDALPPLASRDGKSERPHDSEGLARLVLSRDHIEHDVWSLFTTLMKSAKSFYDPTPSVSLPAAASKTPSPATAAASTVMVQPIVATSMRIHDSLLATIDPELHAKLDRLGIEPQLYTIRWLRLLFTREFPVEEALLVWDGIFAEDPNLRVTEFICLAMLMRIRSALLMADYSGCLSLLLRYPRPTSSPDSHQVTYLISQALLLRDSLSPSTAQMILRVNEQYGLQAGDSGLLRLERGEDDLPRNGGPGRGVNNGALAGKGLVGDLAKGVYGRAEALGWTGALQGGLATINDLVSVGLLFRGMTAQLAARPLARDPLSRIPDRAPWEVVQQPHHQPPETTRPLPPAPSSPSLSISKSLRLSRAIDACVSALQASATDGSSHSTRDIMDVLKHVRDVLGSNGSVLVDESILGRISAITMKMPKSPLVDNNGVQRPSISSASATSTSITETSSSSALVTPPSMHPSSPGVGLASRDTSSTPSPKLGPAFVETKPASSCLAHSTVPSSPLSATPSIQRKSSPVPQPHTQKSLGLGANARAAPLPLTGFSTRASGMTFGLADRGSRTGDGIGLELMSSTSPSSPPSMGGGKRSSTLDTVRDPLGAVGVEGVWRLV</sequence>
<reference evidence="4 5" key="1">
    <citation type="submission" date="2016-11" db="EMBL/GenBank/DDBJ databases">
        <authorList>
            <person name="Jaros S."/>
            <person name="Januszkiewicz K."/>
            <person name="Wedrychowicz H."/>
        </authorList>
    </citation>
    <scope>NUCLEOTIDE SEQUENCE [LARGE SCALE GENOMIC DNA]</scope>
</reference>
<dbReference type="EMBL" id="FQNC01000043">
    <property type="protein sequence ID" value="SGY46414.1"/>
    <property type="molecule type" value="Genomic_DNA"/>
</dbReference>
<dbReference type="GO" id="GO:0005096">
    <property type="term" value="F:GTPase activator activity"/>
    <property type="evidence" value="ECO:0007669"/>
    <property type="project" value="UniProtKB-KW"/>
</dbReference>
<feature type="compositionally biased region" description="Basic and acidic residues" evidence="2">
    <location>
        <begin position="8"/>
        <end position="26"/>
    </location>
</feature>
<proteinExistence type="predicted"/>
<dbReference type="Pfam" id="PF00566">
    <property type="entry name" value="RabGAP-TBC"/>
    <property type="match status" value="2"/>
</dbReference>
<dbReference type="STRING" id="796604.A0A2X0M6R0"/>
<dbReference type="InterPro" id="IPR000195">
    <property type="entry name" value="Rab-GAP-TBC_dom"/>
</dbReference>
<dbReference type="FunFam" id="1.10.8.270:FF:000031">
    <property type="entry name" value="TBC1 domain family member 5"/>
    <property type="match status" value="1"/>
</dbReference>
<feature type="region of interest" description="Disordered" evidence="2">
    <location>
        <begin position="570"/>
        <end position="595"/>
    </location>
</feature>
<name>A0A2X0M6R0_9BASI</name>
<gene>
    <name evidence="4" type="primary">BQ5605_C001g00429</name>
    <name evidence="4" type="ORF">BQ5605_C001G00429</name>
</gene>
<evidence type="ECO:0000256" key="2">
    <source>
        <dbReference type="SAM" id="MobiDB-lite"/>
    </source>
</evidence>
<feature type="region of interest" description="Disordered" evidence="2">
    <location>
        <begin position="663"/>
        <end position="769"/>
    </location>
</feature>
<dbReference type="SUPFAM" id="SSF47923">
    <property type="entry name" value="Ypt/Rab-GAP domain of gyp1p"/>
    <property type="match status" value="2"/>
</dbReference>
<keyword evidence="5" id="KW-1185">Reference proteome</keyword>
<dbReference type="PANTHER" id="PTHR22957:SF337">
    <property type="entry name" value="TBC1 DOMAIN FAMILY MEMBER 5"/>
    <property type="match status" value="1"/>
</dbReference>
<protein>
    <submittedName>
        <fullName evidence="4">BQ5605_C001g00429 protein</fullName>
    </submittedName>
</protein>
<evidence type="ECO:0000313" key="5">
    <source>
        <dbReference type="Proteomes" id="UP000249464"/>
    </source>
</evidence>
<dbReference type="InterPro" id="IPR035969">
    <property type="entry name" value="Rab-GAP_TBC_sf"/>
</dbReference>
<feature type="compositionally biased region" description="Polar residues" evidence="2">
    <location>
        <begin position="738"/>
        <end position="769"/>
    </location>
</feature>
<keyword evidence="1" id="KW-0343">GTPase activation</keyword>
<dbReference type="Gene3D" id="1.10.472.80">
    <property type="entry name" value="Ypt/Rab-GAP domain of gyp1p, domain 3"/>
    <property type="match status" value="1"/>
</dbReference>
<feature type="domain" description="Rab-GAP TBC" evidence="3">
    <location>
        <begin position="166"/>
        <end position="387"/>
    </location>
</feature>
<organism evidence="4 5">
    <name type="scientific">Microbotryum silenes-dioicae</name>
    <dbReference type="NCBI Taxonomy" id="796604"/>
    <lineage>
        <taxon>Eukaryota</taxon>
        <taxon>Fungi</taxon>
        <taxon>Dikarya</taxon>
        <taxon>Basidiomycota</taxon>
        <taxon>Pucciniomycotina</taxon>
        <taxon>Microbotryomycetes</taxon>
        <taxon>Microbotryales</taxon>
        <taxon>Microbotryaceae</taxon>
        <taxon>Microbotryum</taxon>
    </lineage>
</organism>
<dbReference type="SMART" id="SM00164">
    <property type="entry name" value="TBC"/>
    <property type="match status" value="1"/>
</dbReference>
<dbReference type="AlphaFoldDB" id="A0A2X0M6R0"/>
<dbReference type="PANTHER" id="PTHR22957">
    <property type="entry name" value="TBC1 DOMAIN FAMILY MEMBER GTPASE-ACTIVATING PROTEIN"/>
    <property type="match status" value="1"/>
</dbReference>
<feature type="compositionally biased region" description="Low complexity" evidence="2">
    <location>
        <begin position="676"/>
        <end position="695"/>
    </location>
</feature>